<dbReference type="RefSeq" id="WP_044430056.1">
    <property type="nucleotide sequence ID" value="NZ_BJYZ01000021.1"/>
</dbReference>
<gene>
    <name evidence="1" type="ORF">SAE02_46420</name>
</gene>
<dbReference type="EMBL" id="BJYZ01000021">
    <property type="protein sequence ID" value="GEO40494.1"/>
    <property type="molecule type" value="Genomic_DNA"/>
</dbReference>
<organism evidence="1 2">
    <name type="scientific">Skermanella aerolata</name>
    <dbReference type="NCBI Taxonomy" id="393310"/>
    <lineage>
        <taxon>Bacteria</taxon>
        <taxon>Pseudomonadati</taxon>
        <taxon>Pseudomonadota</taxon>
        <taxon>Alphaproteobacteria</taxon>
        <taxon>Rhodospirillales</taxon>
        <taxon>Azospirillaceae</taxon>
        <taxon>Skermanella</taxon>
    </lineage>
</organism>
<proteinExistence type="predicted"/>
<accession>A0A512DVK0</accession>
<protein>
    <submittedName>
        <fullName evidence="1">Uncharacterized protein</fullName>
    </submittedName>
</protein>
<keyword evidence="2" id="KW-1185">Reference proteome</keyword>
<dbReference type="AlphaFoldDB" id="A0A512DVK0"/>
<evidence type="ECO:0000313" key="2">
    <source>
        <dbReference type="Proteomes" id="UP000321523"/>
    </source>
</evidence>
<dbReference type="OrthoDB" id="7362340at2"/>
<reference evidence="1 2" key="1">
    <citation type="submission" date="2019-07" db="EMBL/GenBank/DDBJ databases">
        <title>Whole genome shotgun sequence of Skermanella aerolata NBRC 106429.</title>
        <authorList>
            <person name="Hosoyama A."/>
            <person name="Uohara A."/>
            <person name="Ohji S."/>
            <person name="Ichikawa N."/>
        </authorList>
    </citation>
    <scope>NUCLEOTIDE SEQUENCE [LARGE SCALE GENOMIC DNA]</scope>
    <source>
        <strain evidence="1 2">NBRC 106429</strain>
    </source>
</reference>
<sequence length="174" mass="18607">MASHGRITVAALLFFCLFIGGFDTASVAAQPVPPVSGAAPPPSNGAPGIPPDVLTIPQLPVPPNSSFAIDDTVLVGNDDDWTGQVILNAPFSVIQVTQFYRTEMPKMGWAETAIVRARRTSISFVRDQRVATIRISIQKDDNKRTDIDVVVSPIQTKLAPGTSSTTAPMLPRLK</sequence>
<name>A0A512DVK0_9PROT</name>
<comment type="caution">
    <text evidence="1">The sequence shown here is derived from an EMBL/GenBank/DDBJ whole genome shotgun (WGS) entry which is preliminary data.</text>
</comment>
<evidence type="ECO:0000313" key="1">
    <source>
        <dbReference type="EMBL" id="GEO40494.1"/>
    </source>
</evidence>
<dbReference type="Proteomes" id="UP000321523">
    <property type="component" value="Unassembled WGS sequence"/>
</dbReference>